<gene>
    <name evidence="2" type="ORF">A2Z21_05415</name>
</gene>
<dbReference type="Proteomes" id="UP000179157">
    <property type="component" value="Unassembled WGS sequence"/>
</dbReference>
<evidence type="ECO:0000313" key="2">
    <source>
        <dbReference type="EMBL" id="OGF57688.1"/>
    </source>
</evidence>
<dbReference type="STRING" id="1817864.A2Z21_05415"/>
<evidence type="ECO:0000313" key="3">
    <source>
        <dbReference type="Proteomes" id="UP000179157"/>
    </source>
</evidence>
<dbReference type="Gene3D" id="2.120.10.10">
    <property type="match status" value="1"/>
</dbReference>
<accession>A0A1F5V330</accession>
<feature type="transmembrane region" description="Helical" evidence="1">
    <location>
        <begin position="530"/>
        <end position="554"/>
    </location>
</feature>
<protein>
    <recommendedName>
        <fullName evidence="4">Exo-alpha-sialidase</fullName>
    </recommendedName>
</protein>
<evidence type="ECO:0008006" key="4">
    <source>
        <dbReference type="Google" id="ProtNLM"/>
    </source>
</evidence>
<keyword evidence="1" id="KW-1133">Transmembrane helix</keyword>
<reference evidence="2 3" key="1">
    <citation type="journal article" date="2016" name="Nat. Commun.">
        <title>Thousands of microbial genomes shed light on interconnected biogeochemical processes in an aquifer system.</title>
        <authorList>
            <person name="Anantharaman K."/>
            <person name="Brown C.T."/>
            <person name="Hug L.A."/>
            <person name="Sharon I."/>
            <person name="Castelle C.J."/>
            <person name="Probst A.J."/>
            <person name="Thomas B.C."/>
            <person name="Singh A."/>
            <person name="Wilkins M.J."/>
            <person name="Karaoz U."/>
            <person name="Brodie E.L."/>
            <person name="Williams K.H."/>
            <person name="Hubbard S.S."/>
            <person name="Banfield J.F."/>
        </authorList>
    </citation>
    <scope>NUCLEOTIDE SEQUENCE [LARGE SCALE GENOMIC DNA]</scope>
    <source>
        <strain evidence="3">RBG_16_55_9</strain>
    </source>
</reference>
<dbReference type="CDD" id="cd15482">
    <property type="entry name" value="Sialidase_non-viral"/>
    <property type="match status" value="1"/>
</dbReference>
<name>A0A1F5V330_FRAXR</name>
<organism evidence="2 3">
    <name type="scientific">Fraserbacteria sp. (strain RBG_16_55_9)</name>
    <dbReference type="NCBI Taxonomy" id="1817864"/>
    <lineage>
        <taxon>Bacteria</taxon>
        <taxon>Candidatus Fraseribacteriota</taxon>
    </lineage>
</organism>
<evidence type="ECO:0000256" key="1">
    <source>
        <dbReference type="SAM" id="Phobius"/>
    </source>
</evidence>
<sequence length="555" mass="60122">IGCALLNSESGQLLSAGSWAYLASHCGLWAQEKLINDRTTDKFPNITQSETAIAVYDIGFRLLGDESTNDGIADQVVIAWNDAGVRSGGIGYATSKTAGLLFTDQGNILDLPGADNCCDPGVAVDSFGIYYLGLVAFRPDLTTTIGVARMLPVSFPTFGVPVEIPGIIEGDRPHIVANPFNGGRAWVCFTEFGVRDGDAQIMLSFTKDAGVSWFQPFIVGGTGREQVCRMAVGPKKDEFGRADVYITWENFLLTGARTFSIRRCAFPCEGPADLGPVVQVPFASSGTGQVADCPDSDLANDPDTRNVMNGFIRTFENPTVAVDRSGGTFNGRVYLVWSHAIIAPGVIEEGDIYFMAFNEDLSQKILPKQINVEDLNEGATGQFMPFITATGKGVVAVAWYDRRNDPVNDLDIDVYMARSYDGGTTFEADERITDTSFGIPPLNPNFNPGIANCYMGDYNEATADKKHVYLAWGGNTFLASDDSTPDPDVFGCKQKVSMEMEASERLKAMALLPMGILFVGAWVAPRRRRWAWIMLLLFAAAFMSAGCGIVPDILC</sequence>
<feature type="non-terminal residue" evidence="2">
    <location>
        <position position="1"/>
    </location>
</feature>
<proteinExistence type="predicted"/>
<comment type="caution">
    <text evidence="2">The sequence shown here is derived from an EMBL/GenBank/DDBJ whole genome shotgun (WGS) entry which is preliminary data.</text>
</comment>
<dbReference type="SUPFAM" id="SSF110296">
    <property type="entry name" value="Oligoxyloglucan reducing end-specific cellobiohydrolase"/>
    <property type="match status" value="1"/>
</dbReference>
<dbReference type="EMBL" id="MFGX01000006">
    <property type="protein sequence ID" value="OGF57688.1"/>
    <property type="molecule type" value="Genomic_DNA"/>
</dbReference>
<feature type="transmembrane region" description="Helical" evidence="1">
    <location>
        <begin position="506"/>
        <end position="524"/>
    </location>
</feature>
<dbReference type="AlphaFoldDB" id="A0A1F5V330"/>
<keyword evidence="1" id="KW-0812">Transmembrane</keyword>
<keyword evidence="1" id="KW-0472">Membrane</keyword>